<reference evidence="3" key="2">
    <citation type="submission" date="2020-09" db="EMBL/GenBank/DDBJ databases">
        <authorList>
            <person name="Sun Q."/>
            <person name="Kim S."/>
        </authorList>
    </citation>
    <scope>NUCLEOTIDE SEQUENCE</scope>
    <source>
        <strain evidence="3">KCTC 22164</strain>
    </source>
</reference>
<dbReference type="InterPro" id="IPR045865">
    <property type="entry name" value="ACT-like_dom_sf"/>
</dbReference>
<feature type="domain" description="CASTOR ACT" evidence="2">
    <location>
        <begin position="72"/>
        <end position="127"/>
    </location>
</feature>
<accession>A0A918MYH6</accession>
<dbReference type="Pfam" id="PF10000">
    <property type="entry name" value="ACT_3"/>
    <property type="match status" value="1"/>
</dbReference>
<keyword evidence="4" id="KW-1185">Reference proteome</keyword>
<dbReference type="SUPFAM" id="SSF55021">
    <property type="entry name" value="ACT-like"/>
    <property type="match status" value="2"/>
</dbReference>
<evidence type="ECO:0000259" key="2">
    <source>
        <dbReference type="Pfam" id="PF13840"/>
    </source>
</evidence>
<sequence>MQGETDLTALLRGLSPVLDNQQYTFVSVADKQALLPVIDDVRGLFVEKEGVTLIVPLAVAAREGWQSAGVFNCITCNVHSSLDAVGMTAAISAALTEAGISANVVAAYYHDHLFVPVQQADAALSALATLSAS</sequence>
<dbReference type="Gene3D" id="3.30.2130.10">
    <property type="entry name" value="VC0802-like"/>
    <property type="match status" value="1"/>
</dbReference>
<dbReference type="AlphaFoldDB" id="A0A918MYH6"/>
<evidence type="ECO:0000313" key="4">
    <source>
        <dbReference type="Proteomes" id="UP000631300"/>
    </source>
</evidence>
<dbReference type="RefSeq" id="WP_189405161.1">
    <property type="nucleotide sequence ID" value="NZ_BMXP01000003.1"/>
</dbReference>
<feature type="domain" description="DUF2241" evidence="1">
    <location>
        <begin position="3"/>
        <end position="71"/>
    </location>
</feature>
<name>A0A918MYH6_9ALTE</name>
<gene>
    <name evidence="3" type="ORF">GCM10007391_15960</name>
</gene>
<proteinExistence type="predicted"/>
<reference evidence="3" key="1">
    <citation type="journal article" date="2014" name="Int. J. Syst. Evol. Microbiol.">
        <title>Complete genome sequence of Corynebacterium casei LMG S-19264T (=DSM 44701T), isolated from a smear-ripened cheese.</title>
        <authorList>
            <consortium name="US DOE Joint Genome Institute (JGI-PGF)"/>
            <person name="Walter F."/>
            <person name="Albersmeier A."/>
            <person name="Kalinowski J."/>
            <person name="Ruckert C."/>
        </authorList>
    </citation>
    <scope>NUCLEOTIDE SEQUENCE</scope>
    <source>
        <strain evidence="3">KCTC 22164</strain>
    </source>
</reference>
<dbReference type="InterPro" id="IPR027795">
    <property type="entry name" value="CASTOR_ACT_dom"/>
</dbReference>
<protein>
    <submittedName>
        <fullName evidence="3">Transporter</fullName>
    </submittedName>
</protein>
<dbReference type="PANTHER" id="PTHR39199:SF1">
    <property type="entry name" value="BLR5128 PROTEIN"/>
    <property type="match status" value="1"/>
</dbReference>
<dbReference type="InterPro" id="IPR018717">
    <property type="entry name" value="DUF2241"/>
</dbReference>
<dbReference type="PANTHER" id="PTHR39199">
    <property type="entry name" value="BLR5128 PROTEIN"/>
    <property type="match status" value="1"/>
</dbReference>
<dbReference type="EMBL" id="BMXP01000003">
    <property type="protein sequence ID" value="GGW83335.1"/>
    <property type="molecule type" value="Genomic_DNA"/>
</dbReference>
<organism evidence="3 4">
    <name type="scientific">Alteromonas halophila</name>
    <dbReference type="NCBI Taxonomy" id="516698"/>
    <lineage>
        <taxon>Bacteria</taxon>
        <taxon>Pseudomonadati</taxon>
        <taxon>Pseudomonadota</taxon>
        <taxon>Gammaproteobacteria</taxon>
        <taxon>Alteromonadales</taxon>
        <taxon>Alteromonadaceae</taxon>
        <taxon>Alteromonas/Salinimonas group</taxon>
        <taxon>Alteromonas</taxon>
    </lineage>
</organism>
<dbReference type="Proteomes" id="UP000631300">
    <property type="component" value="Unassembled WGS sequence"/>
</dbReference>
<comment type="caution">
    <text evidence="3">The sequence shown here is derived from an EMBL/GenBank/DDBJ whole genome shotgun (WGS) entry which is preliminary data.</text>
</comment>
<evidence type="ECO:0000259" key="1">
    <source>
        <dbReference type="Pfam" id="PF10000"/>
    </source>
</evidence>
<dbReference type="Pfam" id="PF13840">
    <property type="entry name" value="ACT_7"/>
    <property type="match status" value="1"/>
</dbReference>
<evidence type="ECO:0000313" key="3">
    <source>
        <dbReference type="EMBL" id="GGW83335.1"/>
    </source>
</evidence>